<dbReference type="AlphaFoldDB" id="A0A225X0L7"/>
<evidence type="ECO:0000313" key="2">
    <source>
        <dbReference type="Proteomes" id="UP000198211"/>
    </source>
</evidence>
<dbReference type="Proteomes" id="UP000198211">
    <property type="component" value="Unassembled WGS sequence"/>
</dbReference>
<dbReference type="PANTHER" id="PTHR15430:SF1">
    <property type="entry name" value="GLOMULIN"/>
    <property type="match status" value="1"/>
</dbReference>
<dbReference type="PANTHER" id="PTHR15430">
    <property type="entry name" value="GLOMULIN"/>
    <property type="match status" value="1"/>
</dbReference>
<name>A0A225X0L7_9STRA</name>
<dbReference type="Pfam" id="PF08568">
    <property type="entry name" value="Kinetochor_Ybp2"/>
    <property type="match status" value="1"/>
</dbReference>
<dbReference type="OrthoDB" id="619536at2759"/>
<keyword evidence="2" id="KW-1185">Reference proteome</keyword>
<dbReference type="GO" id="GO:0005737">
    <property type="term" value="C:cytoplasm"/>
    <property type="evidence" value="ECO:0007669"/>
    <property type="project" value="TreeGrafter"/>
</dbReference>
<proteinExistence type="predicted"/>
<dbReference type="GO" id="GO:0055105">
    <property type="term" value="F:ubiquitin-protein transferase inhibitor activity"/>
    <property type="evidence" value="ECO:0007669"/>
    <property type="project" value="TreeGrafter"/>
</dbReference>
<reference evidence="2" key="1">
    <citation type="submission" date="2017-03" db="EMBL/GenBank/DDBJ databases">
        <title>Phytopthora megakarya and P. palmivora, two closely related causual agents of cacao black pod achieved similar genome size and gene model numbers by different mechanisms.</title>
        <authorList>
            <person name="Ali S."/>
            <person name="Shao J."/>
            <person name="Larry D.J."/>
            <person name="Kronmiller B."/>
            <person name="Shen D."/>
            <person name="Strem M.D."/>
            <person name="Melnick R.L."/>
            <person name="Guiltinan M.J."/>
            <person name="Tyler B.M."/>
            <person name="Meinhardt L.W."/>
            <person name="Bailey B.A."/>
        </authorList>
    </citation>
    <scope>NUCLEOTIDE SEQUENCE [LARGE SCALE GENOMIC DNA]</scope>
    <source>
        <strain evidence="2">zdho120</strain>
    </source>
</reference>
<dbReference type="InterPro" id="IPR019516">
    <property type="entry name" value="Glomulin/ALF4"/>
</dbReference>
<accession>A0A225X0L7</accession>
<evidence type="ECO:0000313" key="1">
    <source>
        <dbReference type="EMBL" id="OWZ23664.1"/>
    </source>
</evidence>
<protein>
    <submittedName>
        <fullName evidence="1">Uncharacterized protein</fullName>
    </submittedName>
</protein>
<comment type="caution">
    <text evidence="1">The sequence shown here is derived from an EMBL/GenBank/DDBJ whole genome shotgun (WGS) entry which is preliminary data.</text>
</comment>
<sequence>MGKEELLDALAGLQATESVEGISAQFLVIHEALSDIQRKRWRFLEDSCSTVLRQVFSMVSNGEDEDMVDFGKHKVIISVTKGVELCLQFIEPLLHSTVSIADALDDEQEAANQRGVLVAALLYLFARVSGDPGTKELRNRLVADTLTCGVEIQVILVTLRFREELVECRRSLLPSYESDSEIESDLDSNDDEEMQGDAREFEVEDIQWITEQVAKTWGLTKYRYFLQTSGQEYAFAAWSYRGIGNFVHALLTGDQQGVNALPAIMSPFSWLFHIAAYAHYMIHSEDHQVCCIAVDLCPQGKLSIRVHKENDAKRNNPLSFQEQTASFGERDWMSPLIQVVTNAMVSFPEASRRSSTLAVLKELISKLVVNDRFWLLQDLIMKCPYGNVGAVLLDFVRGDAVKVWSASGMNEQSPFKSTAVCLLLQGTLSQAAERDLALYADLIASCLSLLRFLYIRDKDNTTGVRTKNADCGIWEVLARISTRLLVKINESTSYGESGPHCIDNDFTHLMILEASLSSTMGLCN</sequence>
<gene>
    <name evidence="1" type="ORF">PHMEG_0001437</name>
</gene>
<organism evidence="1 2">
    <name type="scientific">Phytophthora megakarya</name>
    <dbReference type="NCBI Taxonomy" id="4795"/>
    <lineage>
        <taxon>Eukaryota</taxon>
        <taxon>Sar</taxon>
        <taxon>Stramenopiles</taxon>
        <taxon>Oomycota</taxon>
        <taxon>Peronosporomycetes</taxon>
        <taxon>Peronosporales</taxon>
        <taxon>Peronosporaceae</taxon>
        <taxon>Phytophthora</taxon>
    </lineage>
</organism>
<dbReference type="EMBL" id="NBNE01000051">
    <property type="protein sequence ID" value="OWZ23664.1"/>
    <property type="molecule type" value="Genomic_DNA"/>
</dbReference>
<dbReference type="STRING" id="4795.A0A225X0L7"/>
<dbReference type="InterPro" id="IPR013877">
    <property type="entry name" value="YAP-bd/ALF4/Glomulin"/>
</dbReference>